<comment type="similarity">
    <text evidence="9">Belongs to the SPACA4/bouncer family.</text>
</comment>
<evidence type="ECO:0000313" key="14">
    <source>
        <dbReference type="Proteomes" id="UP000007303"/>
    </source>
</evidence>
<keyword evidence="7" id="KW-0325">Glycoprotein</keyword>
<evidence type="ECO:0000313" key="12">
    <source>
        <dbReference type="EMBL" id="CAG11914.1"/>
    </source>
</evidence>
<dbReference type="GO" id="GO:0035036">
    <property type="term" value="P:sperm-egg recognition"/>
    <property type="evidence" value="ECO:0007669"/>
    <property type="project" value="TreeGrafter"/>
</dbReference>
<evidence type="ECO:0000256" key="5">
    <source>
        <dbReference type="ARBA" id="ARBA00023136"/>
    </source>
</evidence>
<dbReference type="EMBL" id="CAAE01015044">
    <property type="protein sequence ID" value="CAG11914.1"/>
    <property type="molecule type" value="Genomic_DNA"/>
</dbReference>
<dbReference type="Proteomes" id="UP000007303">
    <property type="component" value="Unassembled WGS sequence"/>
</dbReference>
<evidence type="ECO:0000256" key="10">
    <source>
        <dbReference type="SAM" id="SignalP"/>
    </source>
</evidence>
<comment type="subcellular location">
    <subcellularLocation>
        <location evidence="1">Cell membrane</location>
        <topology evidence="1">Lipid-anchor</topology>
        <topology evidence="1">GPI-anchor</topology>
    </subcellularLocation>
</comment>
<name>Q4RI68_TETNG</name>
<feature type="domain" description="UPAR/Ly6" evidence="11">
    <location>
        <begin position="41"/>
        <end position="120"/>
    </location>
</feature>
<dbReference type="AlphaFoldDB" id="Q4RI68"/>
<evidence type="ECO:0000256" key="3">
    <source>
        <dbReference type="ARBA" id="ARBA00022622"/>
    </source>
</evidence>
<keyword evidence="3" id="KW-0336">GPI-anchor</keyword>
<reference evidence="13" key="3">
    <citation type="submission" date="2025-05" db="UniProtKB">
        <authorList>
            <consortium name="Ensembl"/>
        </authorList>
    </citation>
    <scope>IDENTIFICATION</scope>
</reference>
<keyword evidence="5" id="KW-0472">Membrane</keyword>
<keyword evidence="8" id="KW-0449">Lipoprotein</keyword>
<evidence type="ECO:0000259" key="11">
    <source>
        <dbReference type="Pfam" id="PF00021"/>
    </source>
</evidence>
<keyword evidence="4 10" id="KW-0732">Signal</keyword>
<evidence type="ECO:0000256" key="8">
    <source>
        <dbReference type="ARBA" id="ARBA00023288"/>
    </source>
</evidence>
<keyword evidence="2" id="KW-1003">Cell membrane</keyword>
<protein>
    <submittedName>
        <fullName evidence="12">(spotted green pufferfish) hypothetical protein</fullName>
    </submittedName>
</protein>
<dbReference type="PANTHER" id="PTHR47613:SF1">
    <property type="entry name" value="SPERM ACROSOME MEMBRANE-ASSOCIATED PROTEIN 4"/>
    <property type="match status" value="1"/>
</dbReference>
<dbReference type="HOGENOM" id="CLU_148770_0_0_1"/>
<dbReference type="Gene3D" id="2.10.60.10">
    <property type="entry name" value="CD59"/>
    <property type="match status" value="1"/>
</dbReference>
<dbReference type="SUPFAM" id="SSF57302">
    <property type="entry name" value="Snake toxin-like"/>
    <property type="match status" value="1"/>
</dbReference>
<dbReference type="PANTHER" id="PTHR47613">
    <property type="entry name" value="SPERM ACROSOME MEMBRANE-ASSOCIATED PROTEIN 4"/>
    <property type="match status" value="1"/>
</dbReference>
<evidence type="ECO:0000313" key="13">
    <source>
        <dbReference type="Ensembl" id="ENSTNIP00000021532.1"/>
    </source>
</evidence>
<evidence type="ECO:0000256" key="6">
    <source>
        <dbReference type="ARBA" id="ARBA00023157"/>
    </source>
</evidence>
<evidence type="ECO:0000256" key="2">
    <source>
        <dbReference type="ARBA" id="ARBA00022475"/>
    </source>
</evidence>
<dbReference type="OrthoDB" id="8430609at2759"/>
<keyword evidence="6" id="KW-1015">Disulfide bond</keyword>
<gene>
    <name evidence="12" type="ORF">GSTENG00034011001</name>
</gene>
<dbReference type="InterPro" id="IPR016054">
    <property type="entry name" value="LY6_UPA_recep-like"/>
</dbReference>
<dbReference type="Pfam" id="PF00021">
    <property type="entry name" value="UPAR_LY6"/>
    <property type="match status" value="1"/>
</dbReference>
<dbReference type="STRING" id="99883.ENSTNIP00000021532"/>
<reference evidence="12" key="2">
    <citation type="submission" date="2004-02" db="EMBL/GenBank/DDBJ databases">
        <authorList>
            <consortium name="Genoscope"/>
            <consortium name="Whitehead Institute Centre for Genome Research"/>
        </authorList>
    </citation>
    <scope>NUCLEOTIDE SEQUENCE</scope>
</reference>
<sequence>MKGLIFCVFAIMVLTPAQGEEEDKPGLLMDSAGYEDKNQLMKCFQCDLGFWDVCYTTKTVCSPEEHCFTGRGRAGDLDIKTLGCAKAEECGVEATVQLFANKTIFAITKHCCDTPFCNSAHKLQMTTLFYLAWALLAAWHLTEASASS</sequence>
<feature type="signal peptide" evidence="10">
    <location>
        <begin position="1"/>
        <end position="19"/>
    </location>
</feature>
<reference evidence="12 14" key="1">
    <citation type="journal article" date="2004" name="Nature">
        <title>Genome duplication in the teleost fish Tetraodon nigroviridis reveals the early vertebrate proto-karyotype.</title>
        <authorList>
            <person name="Jaillon O."/>
            <person name="Aury J.-M."/>
            <person name="Brunet F."/>
            <person name="Petit J.-L."/>
            <person name="Stange-Thomann N."/>
            <person name="Mauceli E."/>
            <person name="Bouneau L."/>
            <person name="Fischer C."/>
            <person name="Ozouf-Costaz C."/>
            <person name="Bernot A."/>
            <person name="Nicaud S."/>
            <person name="Jaffe D."/>
            <person name="Fisher S."/>
            <person name="Lutfalla G."/>
            <person name="Dossat C."/>
            <person name="Segurens B."/>
            <person name="Dasilva C."/>
            <person name="Salanoubat M."/>
            <person name="Levy M."/>
            <person name="Boudet N."/>
            <person name="Castellano S."/>
            <person name="Anthouard V."/>
            <person name="Jubin C."/>
            <person name="Castelli V."/>
            <person name="Katinka M."/>
            <person name="Vacherie B."/>
            <person name="Biemont C."/>
            <person name="Skalli Z."/>
            <person name="Cattolico L."/>
            <person name="Poulain J."/>
            <person name="De Berardinis V."/>
            <person name="Cruaud C."/>
            <person name="Duprat S."/>
            <person name="Brottier P."/>
            <person name="Coutanceau J.-P."/>
            <person name="Gouzy J."/>
            <person name="Parra G."/>
            <person name="Lardier G."/>
            <person name="Chapple C."/>
            <person name="McKernan K.J."/>
            <person name="McEwan P."/>
            <person name="Bosak S."/>
            <person name="Kellis M."/>
            <person name="Volff J.-N."/>
            <person name="Guigo R."/>
            <person name="Zody M.C."/>
            <person name="Mesirov J."/>
            <person name="Lindblad-Toh K."/>
            <person name="Birren B."/>
            <person name="Nusbaum C."/>
            <person name="Kahn D."/>
            <person name="Robinson-Rechavi M."/>
            <person name="Laudet V."/>
            <person name="Schachter V."/>
            <person name="Quetier F."/>
            <person name="Saurin W."/>
            <person name="Scarpelli C."/>
            <person name="Wincker P."/>
            <person name="Lander E.S."/>
            <person name="Weissenbach J."/>
            <person name="Roest Crollius H."/>
        </authorList>
    </citation>
    <scope>NUCLEOTIDE SEQUENCE [LARGE SCALE GENOMIC DNA]</scope>
</reference>
<organism evidence="12">
    <name type="scientific">Tetraodon nigroviridis</name>
    <name type="common">Spotted green pufferfish</name>
    <name type="synonym">Chelonodon nigroviridis</name>
    <dbReference type="NCBI Taxonomy" id="99883"/>
    <lineage>
        <taxon>Eukaryota</taxon>
        <taxon>Metazoa</taxon>
        <taxon>Chordata</taxon>
        <taxon>Craniata</taxon>
        <taxon>Vertebrata</taxon>
        <taxon>Euteleostomi</taxon>
        <taxon>Actinopterygii</taxon>
        <taxon>Neopterygii</taxon>
        <taxon>Teleostei</taxon>
        <taxon>Neoteleostei</taxon>
        <taxon>Acanthomorphata</taxon>
        <taxon>Eupercaria</taxon>
        <taxon>Tetraodontiformes</taxon>
        <taxon>Tetradontoidea</taxon>
        <taxon>Tetraodontidae</taxon>
        <taxon>Tetraodon</taxon>
    </lineage>
</organism>
<accession>Q4RI68</accession>
<proteinExistence type="inferred from homology"/>
<keyword evidence="14" id="KW-1185">Reference proteome</keyword>
<evidence type="ECO:0000256" key="9">
    <source>
        <dbReference type="ARBA" id="ARBA00029446"/>
    </source>
</evidence>
<dbReference type="KEGG" id="tng:GSTEN00034011G001"/>
<dbReference type="OMA" id="YTTETNC"/>
<dbReference type="Ensembl" id="ENSTNIT00000021767.1">
    <property type="protein sequence ID" value="ENSTNIP00000021532.1"/>
    <property type="gene ID" value="ENSTNIG00000018363.1"/>
</dbReference>
<feature type="chain" id="PRO_5014105124" evidence="10">
    <location>
        <begin position="20"/>
        <end position="148"/>
    </location>
</feature>
<evidence type="ECO:0000256" key="1">
    <source>
        <dbReference type="ARBA" id="ARBA00004609"/>
    </source>
</evidence>
<dbReference type="InterPro" id="IPR046354">
    <property type="entry name" value="SPACA4/Bouncer"/>
</dbReference>
<evidence type="ECO:0000256" key="4">
    <source>
        <dbReference type="ARBA" id="ARBA00022729"/>
    </source>
</evidence>
<dbReference type="GO" id="GO:0005886">
    <property type="term" value="C:plasma membrane"/>
    <property type="evidence" value="ECO:0007669"/>
    <property type="project" value="UniProtKB-SubCell"/>
</dbReference>
<dbReference type="InterPro" id="IPR045860">
    <property type="entry name" value="Snake_toxin-like_sf"/>
</dbReference>
<evidence type="ECO:0000256" key="7">
    <source>
        <dbReference type="ARBA" id="ARBA00023180"/>
    </source>
</evidence>
<dbReference type="GO" id="GO:0098552">
    <property type="term" value="C:side of membrane"/>
    <property type="evidence" value="ECO:0007669"/>
    <property type="project" value="UniProtKB-KW"/>
</dbReference>
<dbReference type="GeneTree" id="ENSGT00510000049347"/>